<accession>A0ACC1PFZ4</accession>
<sequence length="523" mass="58566">MQTNPSLEDTSVTPTSSTGTNKRPRPPSSTSASVAPKRTRESASGEVDSEEETDNLLQSLQRPTPQSYPEVVPAPEPSAETPTTQIVEETESGREDTPQSILPTPNPFEVLATLEDNEGDDSSSFDTVLEDAPEIVNQPPTPTLLQLTSLEQGLQEGIQESQESQEPQEAQEAQEEPDSPAPQPLWPIEQTLDIIDRLCSPDRRRHRRDPSNTRFPIHTTSSTPSRFQSDDRMGDNQQEESLELVLYNPQGYDVVMANTPEIEHSEVTISNPPAWVIELHNQMLESHSALRSLATDVGLARIENADAIREQYTVIQRMYGAMTQMYRAGLEASEAQIAHFKREVEQSSSAFAQSIYGTIARFAASDEVRRQAIAKLEEVAQYHSHALQALQVEVLQGKGFQNNVENWAQTKERQITELLSREYANPEQVDRRTRRQMEDLRSYTADALNEIRHDTYGCLAKLRCDLLNIGNKVTNDIKVLVKTARLVGVHVSPTVIFNGVVANDISSGWTKEQWEEWLTKNIV</sequence>
<dbReference type="EMBL" id="JAPDGR010000301">
    <property type="protein sequence ID" value="KAJ2991899.1"/>
    <property type="molecule type" value="Genomic_DNA"/>
</dbReference>
<organism evidence="1 2">
    <name type="scientific">Xylaria curta</name>
    <dbReference type="NCBI Taxonomy" id="42375"/>
    <lineage>
        <taxon>Eukaryota</taxon>
        <taxon>Fungi</taxon>
        <taxon>Dikarya</taxon>
        <taxon>Ascomycota</taxon>
        <taxon>Pezizomycotina</taxon>
        <taxon>Sordariomycetes</taxon>
        <taxon>Xylariomycetidae</taxon>
        <taxon>Xylariales</taxon>
        <taxon>Xylariaceae</taxon>
        <taxon>Xylaria</taxon>
    </lineage>
</organism>
<proteinExistence type="predicted"/>
<comment type="caution">
    <text evidence="1">The sequence shown here is derived from an EMBL/GenBank/DDBJ whole genome shotgun (WGS) entry which is preliminary data.</text>
</comment>
<gene>
    <name evidence="1" type="ORF">NUW58_g2354</name>
</gene>
<evidence type="ECO:0000313" key="1">
    <source>
        <dbReference type="EMBL" id="KAJ2991899.1"/>
    </source>
</evidence>
<protein>
    <submittedName>
        <fullName evidence="1">Uncharacterized protein</fullName>
    </submittedName>
</protein>
<keyword evidence="2" id="KW-1185">Reference proteome</keyword>
<name>A0ACC1PFZ4_9PEZI</name>
<evidence type="ECO:0000313" key="2">
    <source>
        <dbReference type="Proteomes" id="UP001143856"/>
    </source>
</evidence>
<dbReference type="Proteomes" id="UP001143856">
    <property type="component" value="Unassembled WGS sequence"/>
</dbReference>
<reference evidence="1" key="1">
    <citation type="submission" date="2022-10" db="EMBL/GenBank/DDBJ databases">
        <title>Genome Sequence of Xylaria curta.</title>
        <authorList>
            <person name="Buettner E."/>
        </authorList>
    </citation>
    <scope>NUCLEOTIDE SEQUENCE</scope>
    <source>
        <strain evidence="1">Babe10</strain>
    </source>
</reference>